<feature type="compositionally biased region" description="Polar residues" evidence="1">
    <location>
        <begin position="19"/>
        <end position="40"/>
    </location>
</feature>
<name>A0A8J9VI68_BRALA</name>
<dbReference type="Proteomes" id="UP000838412">
    <property type="component" value="Chromosome 11"/>
</dbReference>
<protein>
    <submittedName>
        <fullName evidence="2">Hypp6118 protein</fullName>
    </submittedName>
</protein>
<feature type="region of interest" description="Disordered" evidence="1">
    <location>
        <begin position="13"/>
        <end position="50"/>
    </location>
</feature>
<proteinExistence type="predicted"/>
<accession>A0A8J9VI68</accession>
<evidence type="ECO:0000313" key="3">
    <source>
        <dbReference type="Proteomes" id="UP000838412"/>
    </source>
</evidence>
<keyword evidence="3" id="KW-1185">Reference proteome</keyword>
<dbReference type="AlphaFoldDB" id="A0A8J9VI68"/>
<dbReference type="EMBL" id="OV696696">
    <property type="protein sequence ID" value="CAH1240844.1"/>
    <property type="molecule type" value="Genomic_DNA"/>
</dbReference>
<evidence type="ECO:0000313" key="2">
    <source>
        <dbReference type="EMBL" id="CAH1240844.1"/>
    </source>
</evidence>
<organism evidence="2 3">
    <name type="scientific">Branchiostoma lanceolatum</name>
    <name type="common">Common lancelet</name>
    <name type="synonym">Amphioxus lanceolatum</name>
    <dbReference type="NCBI Taxonomy" id="7740"/>
    <lineage>
        <taxon>Eukaryota</taxon>
        <taxon>Metazoa</taxon>
        <taxon>Chordata</taxon>
        <taxon>Cephalochordata</taxon>
        <taxon>Leptocardii</taxon>
        <taxon>Amphioxiformes</taxon>
        <taxon>Branchiostomatidae</taxon>
        <taxon>Branchiostoma</taxon>
    </lineage>
</organism>
<sequence length="171" mass="19434">MTYYADSIAKEIAEDSIDNAKTTQIDISSNQTPDNSTQEPELSKSPCHRTSTDKAWGKDYQFDEPLAEGQFIIWKTEQTVPVDEPDTPMARTIQKRRLALAGHVARHEEMAAKVLLWEPDAKRKRGRPNLTLKKVLEEEVGLKDYNLLAAMLDRNAWLDIVNGTSYEDDLN</sequence>
<dbReference type="OrthoDB" id="6819241at2759"/>
<reference evidence="2" key="1">
    <citation type="submission" date="2022-01" db="EMBL/GenBank/DDBJ databases">
        <authorList>
            <person name="Braso-Vives M."/>
        </authorList>
    </citation>
    <scope>NUCLEOTIDE SEQUENCE</scope>
</reference>
<evidence type="ECO:0000256" key="1">
    <source>
        <dbReference type="SAM" id="MobiDB-lite"/>
    </source>
</evidence>
<gene>
    <name evidence="2" type="primary">Hypp6118</name>
    <name evidence="2" type="ORF">BLAG_LOCUS4661</name>
</gene>